<dbReference type="Pfam" id="PF03572">
    <property type="entry name" value="Peptidase_S41"/>
    <property type="match status" value="1"/>
</dbReference>
<evidence type="ECO:0000313" key="3">
    <source>
        <dbReference type="Proteomes" id="UP000473574"/>
    </source>
</evidence>
<proteinExistence type="predicted"/>
<accession>A0A6M0SEJ6</accession>
<dbReference type="AlphaFoldDB" id="A0A6M0SEJ6"/>
<sequence length="675" mass="74126">MVRLDTKRAKRITSATRSSKLNGHDKEKIGLTFLNSVHPAIKQQLADATDLKTFLETAAGVLSLDKRKQIVEQALILFEDNFVHLPLKESMHGVNPIQKLRLIKHRLEQETDAELESELTFHSEILDIFNSVRDLHTNYLLPFPFAGKIAFLPFQIEEYFENGEPHYIATHFVQGFSHPHFKTGVEIKLWNGVPIGRAIALSGDLHAGSNLAARHVRGIDGLTIRPLVRSLPPDALWVVIGYTDLDGVDREIKQDWIVTSSPPTFVEANADSLSTSAASQGIDLEAHITQETKKMLFAPEVLAAETKETKLSTQKAVAGQTVPTTMGSVFHAKSVNTTFGEFGHIRIFTFSVNDPGAFIHEFIRLVELLPQNGLILDVRGNGGGHIWASEGLLQVLTPVDIAPQPTQFVNTSLNLRICQRHETNPTGQIDLGAWVPSIRRSVKTGAVYSGGFPITPIDFANQIGQRYHGPVVLITDARCYSATDIFAAGFQDHDIGHVLGIDDNTGAGGANVWTHGLLQALLRFPSPPDDGTPYEDLPGGANMRVAIRRTLRVGKQAGTPVEDLGITPDSRYHMTKNDLLLGNIDLLNKAGEILSRMSVRRLNVTTTLNQNTLTLQVETLGLTRVDIYVDGRPIESFEVTDGIQSIEVSLPAGAMLLELAGFNANEYVASRMLDL</sequence>
<dbReference type="GO" id="GO:0008236">
    <property type="term" value="F:serine-type peptidase activity"/>
    <property type="evidence" value="ECO:0007669"/>
    <property type="project" value="InterPro"/>
</dbReference>
<dbReference type="Gene3D" id="3.90.226.10">
    <property type="entry name" value="2-enoyl-CoA Hydratase, Chain A, domain 1"/>
    <property type="match status" value="1"/>
</dbReference>
<dbReference type="PANTHER" id="PTHR32060:SF22">
    <property type="entry name" value="CARBOXYL-TERMINAL-PROCESSING PEPTIDASE 3, CHLOROPLASTIC"/>
    <property type="match status" value="1"/>
</dbReference>
<evidence type="ECO:0000259" key="1">
    <source>
        <dbReference type="Pfam" id="PF03572"/>
    </source>
</evidence>
<dbReference type="EMBL" id="QZCE01000002">
    <property type="protein sequence ID" value="NEZ66909.1"/>
    <property type="molecule type" value="Genomic_DNA"/>
</dbReference>
<dbReference type="Proteomes" id="UP000473574">
    <property type="component" value="Unassembled WGS sequence"/>
</dbReference>
<dbReference type="GO" id="GO:0004175">
    <property type="term" value="F:endopeptidase activity"/>
    <property type="evidence" value="ECO:0007669"/>
    <property type="project" value="TreeGrafter"/>
</dbReference>
<comment type="caution">
    <text evidence="2">The sequence shown here is derived from an EMBL/GenBank/DDBJ whole genome shotgun (WGS) entry which is preliminary data.</text>
</comment>
<dbReference type="InterPro" id="IPR029045">
    <property type="entry name" value="ClpP/crotonase-like_dom_sf"/>
</dbReference>
<dbReference type="InterPro" id="IPR005151">
    <property type="entry name" value="Tail-specific_protease"/>
</dbReference>
<feature type="domain" description="Tail specific protease" evidence="1">
    <location>
        <begin position="342"/>
        <end position="510"/>
    </location>
</feature>
<protein>
    <submittedName>
        <fullName evidence="2">Peptidase S41</fullName>
    </submittedName>
</protein>
<evidence type="ECO:0000313" key="2">
    <source>
        <dbReference type="EMBL" id="NEZ66909.1"/>
    </source>
</evidence>
<gene>
    <name evidence="2" type="ORF">D0962_29840</name>
</gene>
<reference evidence="2 3" key="1">
    <citation type="journal article" date="2020" name="Microb. Ecol.">
        <title>Ecogenomics of the Marine Benthic Filamentous Cyanobacterium Adonisia.</title>
        <authorList>
            <person name="Walter J.M."/>
            <person name="Coutinho F.H."/>
            <person name="Leomil L."/>
            <person name="Hargreaves P.I."/>
            <person name="Campeao M.E."/>
            <person name="Vieira V.V."/>
            <person name="Silva B.S."/>
            <person name="Fistarol G.O."/>
            <person name="Salomon P.S."/>
            <person name="Sawabe T."/>
            <person name="Mino S."/>
            <person name="Hosokawa M."/>
            <person name="Miyashita H."/>
            <person name="Maruyama F."/>
            <person name="van Verk M.C."/>
            <person name="Dutilh B.E."/>
            <person name="Thompson C.C."/>
            <person name="Thompson F.L."/>
        </authorList>
    </citation>
    <scope>NUCLEOTIDE SEQUENCE [LARGE SCALE GENOMIC DNA]</scope>
    <source>
        <strain evidence="2 3">CCMR0082</strain>
    </source>
</reference>
<dbReference type="RefSeq" id="WP_163669476.1">
    <property type="nucleotide sequence ID" value="NZ_QZCE01000002.1"/>
</dbReference>
<organism evidence="2 3">
    <name type="scientific">Adonisia turfae CCMR0082</name>
    <dbReference type="NCBI Taxonomy" id="2304604"/>
    <lineage>
        <taxon>Bacteria</taxon>
        <taxon>Bacillati</taxon>
        <taxon>Cyanobacteriota</taxon>
        <taxon>Adonisia</taxon>
        <taxon>Adonisia turfae</taxon>
    </lineage>
</organism>
<name>A0A6M0SEJ6_9CYAN</name>
<dbReference type="GO" id="GO:0006508">
    <property type="term" value="P:proteolysis"/>
    <property type="evidence" value="ECO:0007669"/>
    <property type="project" value="InterPro"/>
</dbReference>
<dbReference type="SUPFAM" id="SSF52096">
    <property type="entry name" value="ClpP/crotonase"/>
    <property type="match status" value="1"/>
</dbReference>
<dbReference type="PANTHER" id="PTHR32060">
    <property type="entry name" value="TAIL-SPECIFIC PROTEASE"/>
    <property type="match status" value="1"/>
</dbReference>